<dbReference type="EnsemblPlants" id="MELO3C028872.2.1">
    <property type="protein sequence ID" value="MELO3C028872.2.1"/>
    <property type="gene ID" value="MELO3C028872.2"/>
</dbReference>
<protein>
    <recommendedName>
        <fullName evidence="2">Nuclease HARBI1</fullName>
    </recommendedName>
</protein>
<proteinExistence type="predicted"/>
<dbReference type="AlphaFoldDB" id="A0A9I9E525"/>
<reference evidence="1" key="1">
    <citation type="submission" date="2023-03" db="UniProtKB">
        <authorList>
            <consortium name="EnsemblPlants"/>
        </authorList>
    </citation>
    <scope>IDENTIFICATION</scope>
</reference>
<evidence type="ECO:0008006" key="2">
    <source>
        <dbReference type="Google" id="ProtNLM"/>
    </source>
</evidence>
<name>A0A9I9E525_CUCME</name>
<sequence>MLRTRGGLEATQYVDVEEMVAILLHIVAHDVKNKNCLGALDGTHIKVNVSATWAGYYYLCDAGYLNAEGFFAP</sequence>
<dbReference type="Gramene" id="MELO3C028872.2.1">
    <property type="protein sequence ID" value="MELO3C028872.2.1"/>
    <property type="gene ID" value="MELO3C028872.2"/>
</dbReference>
<accession>A0A9I9E525</accession>
<organism evidence="1">
    <name type="scientific">Cucumis melo</name>
    <name type="common">Muskmelon</name>
    <dbReference type="NCBI Taxonomy" id="3656"/>
    <lineage>
        <taxon>Eukaryota</taxon>
        <taxon>Viridiplantae</taxon>
        <taxon>Streptophyta</taxon>
        <taxon>Embryophyta</taxon>
        <taxon>Tracheophyta</taxon>
        <taxon>Spermatophyta</taxon>
        <taxon>Magnoliopsida</taxon>
        <taxon>eudicotyledons</taxon>
        <taxon>Gunneridae</taxon>
        <taxon>Pentapetalae</taxon>
        <taxon>rosids</taxon>
        <taxon>fabids</taxon>
        <taxon>Cucurbitales</taxon>
        <taxon>Cucurbitaceae</taxon>
        <taxon>Benincaseae</taxon>
        <taxon>Cucumis</taxon>
    </lineage>
</organism>
<evidence type="ECO:0000313" key="1">
    <source>
        <dbReference type="EnsemblPlants" id="MELO3C028872.2.1"/>
    </source>
</evidence>